<reference evidence="1 2" key="1">
    <citation type="submission" date="2019-06" db="EMBL/GenBank/DDBJ databases">
        <title>Sequencing the genomes of 1000 actinobacteria strains.</title>
        <authorList>
            <person name="Klenk H.-P."/>
        </authorList>
    </citation>
    <scope>NUCLEOTIDE SEQUENCE [LARGE SCALE GENOMIC DNA]</scope>
    <source>
        <strain evidence="1 2">DSM 45511</strain>
    </source>
</reference>
<proteinExistence type="predicted"/>
<evidence type="ECO:0000313" key="1">
    <source>
        <dbReference type="EMBL" id="TQM44916.1"/>
    </source>
</evidence>
<keyword evidence="2" id="KW-1185">Reference proteome</keyword>
<dbReference type="Proteomes" id="UP000319818">
    <property type="component" value="Unassembled WGS sequence"/>
</dbReference>
<protein>
    <submittedName>
        <fullName evidence="1">Uncharacterized protein</fullName>
    </submittedName>
</protein>
<dbReference type="AlphaFoldDB" id="A0A543GFU2"/>
<dbReference type="EMBL" id="VFPH01000001">
    <property type="protein sequence ID" value="TQM44916.1"/>
    <property type="molecule type" value="Genomic_DNA"/>
</dbReference>
<sequence>MVVLVVLVVPVVIGVFLLAMERLEFELIGTTPTAGSKDALLTRWSGASLRVGTGLSIGGQQRGEPRARVAVACVGESLQLRDGRLVASFEE</sequence>
<evidence type="ECO:0000313" key="2">
    <source>
        <dbReference type="Proteomes" id="UP000319818"/>
    </source>
</evidence>
<name>A0A543GFU2_9PSEU</name>
<organism evidence="1 2">
    <name type="scientific">Pseudonocardia cypriaca</name>
    <dbReference type="NCBI Taxonomy" id="882449"/>
    <lineage>
        <taxon>Bacteria</taxon>
        <taxon>Bacillati</taxon>
        <taxon>Actinomycetota</taxon>
        <taxon>Actinomycetes</taxon>
        <taxon>Pseudonocardiales</taxon>
        <taxon>Pseudonocardiaceae</taxon>
        <taxon>Pseudonocardia</taxon>
    </lineage>
</organism>
<accession>A0A543GFU2</accession>
<comment type="caution">
    <text evidence="1">The sequence shown here is derived from an EMBL/GenBank/DDBJ whole genome shotgun (WGS) entry which is preliminary data.</text>
</comment>
<gene>
    <name evidence="1" type="ORF">FB388_2304</name>
</gene>